<dbReference type="AlphaFoldDB" id="D3QB23"/>
<dbReference type="Proteomes" id="UP000000844">
    <property type="component" value="Chromosome"/>
</dbReference>
<sequence length="269" mass="29272">MKYPALIDRLTAAFSAEPRVLGVFLIGSRGRGTADDHSDVDLLLCAEPEHHTGLCDDMPQLVAEATETVHSQRVGTLPVFTYIAAGWLRFDISVASPAELMLRAPENLTVLFDRTSLTETITGTPVPVEPDAATVEAMTREFLRVLGLLPVVLGRGEHALGVAGFGLLHGMLVQALRLTARVVDPGGVLSLKHLIPEDVYQRLEEIPAVEAEPASLIDAHLACARLFLPTAHRLHEKTGADWPTAMAEALETHLRKTVDERFAALTTWR</sequence>
<proteinExistence type="predicted"/>
<dbReference type="SUPFAM" id="SSF81301">
    <property type="entry name" value="Nucleotidyltransferase"/>
    <property type="match status" value="1"/>
</dbReference>
<evidence type="ECO:0000259" key="1">
    <source>
        <dbReference type="Pfam" id="PF01909"/>
    </source>
</evidence>
<dbReference type="RefSeq" id="WP_013016411.1">
    <property type="nucleotide sequence ID" value="NC_013947.1"/>
</dbReference>
<protein>
    <recommendedName>
        <fullName evidence="1">Polymerase nucleotidyl transferase domain-containing protein</fullName>
    </recommendedName>
</protein>
<dbReference type="OrthoDB" id="7375008at2"/>
<gene>
    <name evidence="2" type="ordered locus">Snas_1130</name>
</gene>
<dbReference type="InterPro" id="IPR002934">
    <property type="entry name" value="Polymerase_NTP_transf_dom"/>
</dbReference>
<evidence type="ECO:0000313" key="2">
    <source>
        <dbReference type="EMBL" id="ADD40840.1"/>
    </source>
</evidence>
<dbReference type="KEGG" id="sna:Snas_1130"/>
<reference evidence="2 3" key="1">
    <citation type="journal article" date="2009" name="Stand. Genomic Sci.">
        <title>Complete genome sequence of Stackebrandtia nassauensis type strain (LLR-40K-21).</title>
        <authorList>
            <person name="Munk C."/>
            <person name="Lapidus A."/>
            <person name="Copeland A."/>
            <person name="Jando M."/>
            <person name="Mayilraj S."/>
            <person name="Glavina Del Rio T."/>
            <person name="Nolan M."/>
            <person name="Chen F."/>
            <person name="Lucas S."/>
            <person name="Tice H."/>
            <person name="Cheng J.F."/>
            <person name="Han C."/>
            <person name="Detter J.C."/>
            <person name="Bruce D."/>
            <person name="Goodwin L."/>
            <person name="Chain P."/>
            <person name="Pitluck S."/>
            <person name="Goker M."/>
            <person name="Ovchinikova G."/>
            <person name="Pati A."/>
            <person name="Ivanova N."/>
            <person name="Mavromatis K."/>
            <person name="Chen A."/>
            <person name="Palaniappan K."/>
            <person name="Land M."/>
            <person name="Hauser L."/>
            <person name="Chang Y.J."/>
            <person name="Jeffries C.D."/>
            <person name="Bristow J."/>
            <person name="Eisen J.A."/>
            <person name="Markowitz V."/>
            <person name="Hugenholtz P."/>
            <person name="Kyrpides N.C."/>
            <person name="Klenk H.P."/>
        </authorList>
    </citation>
    <scope>NUCLEOTIDE SEQUENCE [LARGE SCALE GENOMIC DNA]</scope>
    <source>
        <strain evidence="3">DSM 44728 / CIP 108903 / NRRL B-16338 / NBRC 102104 / LLR-40K-21</strain>
    </source>
</reference>
<accession>D3QB23</accession>
<keyword evidence="3" id="KW-1185">Reference proteome</keyword>
<dbReference type="Gene3D" id="3.30.460.10">
    <property type="entry name" value="Beta Polymerase, domain 2"/>
    <property type="match status" value="1"/>
</dbReference>
<feature type="domain" description="Polymerase nucleotidyl transferase" evidence="1">
    <location>
        <begin position="13"/>
        <end position="50"/>
    </location>
</feature>
<dbReference type="eggNOG" id="COG1708">
    <property type="taxonomic scope" value="Bacteria"/>
</dbReference>
<dbReference type="GO" id="GO:0016779">
    <property type="term" value="F:nucleotidyltransferase activity"/>
    <property type="evidence" value="ECO:0007669"/>
    <property type="project" value="InterPro"/>
</dbReference>
<evidence type="ECO:0000313" key="3">
    <source>
        <dbReference type="Proteomes" id="UP000000844"/>
    </source>
</evidence>
<organism evidence="2 3">
    <name type="scientific">Stackebrandtia nassauensis (strain DSM 44728 / CIP 108903 / NRRL B-16338 / NBRC 102104 / LLR-40K-21)</name>
    <dbReference type="NCBI Taxonomy" id="446470"/>
    <lineage>
        <taxon>Bacteria</taxon>
        <taxon>Bacillati</taxon>
        <taxon>Actinomycetota</taxon>
        <taxon>Actinomycetes</taxon>
        <taxon>Glycomycetales</taxon>
        <taxon>Glycomycetaceae</taxon>
        <taxon>Stackebrandtia</taxon>
    </lineage>
</organism>
<dbReference type="InterPro" id="IPR043519">
    <property type="entry name" value="NT_sf"/>
</dbReference>
<name>D3QB23_STANL</name>
<dbReference type="Pfam" id="PF01909">
    <property type="entry name" value="NTP_transf_2"/>
    <property type="match status" value="1"/>
</dbReference>
<dbReference type="EMBL" id="CP001778">
    <property type="protein sequence ID" value="ADD40840.1"/>
    <property type="molecule type" value="Genomic_DNA"/>
</dbReference>
<dbReference type="CDD" id="cd05403">
    <property type="entry name" value="NT_KNTase_like"/>
    <property type="match status" value="1"/>
</dbReference>
<dbReference type="HOGENOM" id="CLU_1037762_0_0_11"/>